<dbReference type="RefSeq" id="WP_207279279.1">
    <property type="nucleotide sequence ID" value="NZ_JAFLEQ010000016.1"/>
</dbReference>
<comment type="function">
    <text evidence="1">Involved in DNA recombination.</text>
</comment>
<evidence type="ECO:0000256" key="1">
    <source>
        <dbReference type="ARBA" id="ARBA00003416"/>
    </source>
</evidence>
<feature type="transmembrane region" description="Helical" evidence="6">
    <location>
        <begin position="7"/>
        <end position="27"/>
    </location>
</feature>
<reference evidence="7" key="1">
    <citation type="submission" date="2021-03" db="EMBL/GenBank/DDBJ databases">
        <authorList>
            <person name="Sun Q."/>
        </authorList>
    </citation>
    <scope>NUCLEOTIDE SEQUENCE</scope>
    <source>
        <strain evidence="7">CCM 8862</strain>
    </source>
</reference>
<keyword evidence="4" id="KW-0233">DNA recombination</keyword>
<accession>A0A939IXT6</accession>
<dbReference type="InterPro" id="IPR003798">
    <property type="entry name" value="DNA_recombination_RmuC"/>
</dbReference>
<gene>
    <name evidence="7" type="ORF">JZY06_09345</name>
</gene>
<feature type="region of interest" description="Disordered" evidence="5">
    <location>
        <begin position="373"/>
        <end position="396"/>
    </location>
</feature>
<dbReference type="PANTHER" id="PTHR30563:SF0">
    <property type="entry name" value="DNA RECOMBINATION PROTEIN RMUC"/>
    <property type="match status" value="1"/>
</dbReference>
<dbReference type="Pfam" id="PF02646">
    <property type="entry name" value="RmuC"/>
    <property type="match status" value="1"/>
</dbReference>
<dbReference type="GO" id="GO:0006310">
    <property type="term" value="P:DNA recombination"/>
    <property type="evidence" value="ECO:0007669"/>
    <property type="project" value="UniProtKB-KW"/>
</dbReference>
<evidence type="ECO:0000256" key="6">
    <source>
        <dbReference type="SAM" id="Phobius"/>
    </source>
</evidence>
<protein>
    <submittedName>
        <fullName evidence="7">DNA recombination protein RmuC</fullName>
    </submittedName>
</protein>
<evidence type="ECO:0000313" key="7">
    <source>
        <dbReference type="EMBL" id="MBN9644810.1"/>
    </source>
</evidence>
<dbReference type="PANTHER" id="PTHR30563">
    <property type="entry name" value="DNA RECOMBINATION PROTEIN RMUC"/>
    <property type="match status" value="1"/>
</dbReference>
<dbReference type="Proteomes" id="UP000664332">
    <property type="component" value="Unassembled WGS sequence"/>
</dbReference>
<proteinExistence type="inferred from homology"/>
<evidence type="ECO:0000256" key="4">
    <source>
        <dbReference type="ARBA" id="ARBA00023172"/>
    </source>
</evidence>
<comment type="similarity">
    <text evidence="2">Belongs to the RmuC family.</text>
</comment>
<sequence>MTTLSPIAVIMLVIVSALLGVACGWFARAATHPAADDRDVDRTADLLAQTVRADRAELAAQSERSVTGAVDRSLKPLSTTVAQLTQKIADLELEGARSHARLAQQVDHMGRVSLHLGDTTQKLAQALSAPTVRGRWGEMQLARVVELAGMVEHCDFDQQATTTRQGHTQRPDMVIRLAGGRSIVVDAKVPLVAYLDALDTTDPEEHRAYLTRHANHLRGHINTLAARDYPELVSPSPEFTVLFIPADPFLDAALSVDPELLDDAFSKNIVLATPTTLMALLKTVALSWRQEAVTEQAKQIAALGTTLYKRLATVTGHLNRLGGQINKTVDTFNKTAASIDSRLTVTARQLADMGAVTAQGALDIDPVCRTTVPVTGPGADTAPGTTDRPTGGEGDI</sequence>
<evidence type="ECO:0000256" key="5">
    <source>
        <dbReference type="SAM" id="MobiDB-lite"/>
    </source>
</evidence>
<feature type="compositionally biased region" description="Low complexity" evidence="5">
    <location>
        <begin position="375"/>
        <end position="387"/>
    </location>
</feature>
<keyword evidence="6" id="KW-0472">Membrane</keyword>
<comment type="caution">
    <text evidence="7">The sequence shown here is derived from an EMBL/GenBank/DDBJ whole genome shotgun (WGS) entry which is preliminary data.</text>
</comment>
<keyword evidence="8" id="KW-1185">Reference proteome</keyword>
<evidence type="ECO:0000313" key="8">
    <source>
        <dbReference type="Proteomes" id="UP000664332"/>
    </source>
</evidence>
<keyword evidence="6" id="KW-0812">Transmembrane</keyword>
<keyword evidence="6" id="KW-1133">Transmembrane helix</keyword>
<evidence type="ECO:0000256" key="3">
    <source>
        <dbReference type="ARBA" id="ARBA00023054"/>
    </source>
</evidence>
<keyword evidence="3" id="KW-0175">Coiled coil</keyword>
<organism evidence="7 8">
    <name type="scientific">Corynebacterium mendelii</name>
    <dbReference type="NCBI Taxonomy" id="2765362"/>
    <lineage>
        <taxon>Bacteria</taxon>
        <taxon>Bacillati</taxon>
        <taxon>Actinomycetota</taxon>
        <taxon>Actinomycetes</taxon>
        <taxon>Mycobacteriales</taxon>
        <taxon>Corynebacteriaceae</taxon>
        <taxon>Corynebacterium</taxon>
    </lineage>
</organism>
<dbReference type="EMBL" id="JAFLEQ010000016">
    <property type="protein sequence ID" value="MBN9644810.1"/>
    <property type="molecule type" value="Genomic_DNA"/>
</dbReference>
<name>A0A939IXT6_9CORY</name>
<dbReference type="AlphaFoldDB" id="A0A939IXT6"/>
<evidence type="ECO:0000256" key="2">
    <source>
        <dbReference type="ARBA" id="ARBA00009840"/>
    </source>
</evidence>